<name>A0A0C3C009_PILCF</name>
<evidence type="ECO:0000313" key="2">
    <source>
        <dbReference type="EMBL" id="KIM82952.1"/>
    </source>
</evidence>
<keyword evidence="3" id="KW-1185">Reference proteome</keyword>
<sequence>MPLACQTAGVVRSSFTIRTLEPKLLCGETRHSSIQLAISAPQQCPTIVPPCQPQRRRKSKVFQFSDSGWALPIPVLQGTQSRHAKPLNRASSTPPILDRFSPYRHRSRVDSLPRCQKTPHHTLPLKYDTYMPEAAASNNPTAQNTWTLSPTSSSAHSPTWSQAVTNSIAAVSPSSSDCGSGQPSTQVASRLPDGQTR</sequence>
<evidence type="ECO:0000256" key="1">
    <source>
        <dbReference type="SAM" id="MobiDB-lite"/>
    </source>
</evidence>
<organism evidence="2 3">
    <name type="scientific">Piloderma croceum (strain F 1598)</name>
    <dbReference type="NCBI Taxonomy" id="765440"/>
    <lineage>
        <taxon>Eukaryota</taxon>
        <taxon>Fungi</taxon>
        <taxon>Dikarya</taxon>
        <taxon>Basidiomycota</taxon>
        <taxon>Agaricomycotina</taxon>
        <taxon>Agaricomycetes</taxon>
        <taxon>Agaricomycetidae</taxon>
        <taxon>Atheliales</taxon>
        <taxon>Atheliaceae</taxon>
        <taxon>Piloderma</taxon>
    </lineage>
</organism>
<dbReference type="AlphaFoldDB" id="A0A0C3C009"/>
<dbReference type="EMBL" id="KN832992">
    <property type="protein sequence ID" value="KIM82952.1"/>
    <property type="molecule type" value="Genomic_DNA"/>
</dbReference>
<accession>A0A0C3C009</accession>
<feature type="region of interest" description="Disordered" evidence="1">
    <location>
        <begin position="80"/>
        <end position="100"/>
    </location>
</feature>
<dbReference type="Proteomes" id="UP000054166">
    <property type="component" value="Unassembled WGS sequence"/>
</dbReference>
<reference evidence="2 3" key="1">
    <citation type="submission" date="2014-04" db="EMBL/GenBank/DDBJ databases">
        <authorList>
            <consortium name="DOE Joint Genome Institute"/>
            <person name="Kuo A."/>
            <person name="Tarkka M."/>
            <person name="Buscot F."/>
            <person name="Kohler A."/>
            <person name="Nagy L.G."/>
            <person name="Floudas D."/>
            <person name="Copeland A."/>
            <person name="Barry K.W."/>
            <person name="Cichocki N."/>
            <person name="Veneault-Fourrey C."/>
            <person name="LaButti K."/>
            <person name="Lindquist E.A."/>
            <person name="Lipzen A."/>
            <person name="Lundell T."/>
            <person name="Morin E."/>
            <person name="Murat C."/>
            <person name="Sun H."/>
            <person name="Tunlid A."/>
            <person name="Henrissat B."/>
            <person name="Grigoriev I.V."/>
            <person name="Hibbett D.S."/>
            <person name="Martin F."/>
            <person name="Nordberg H.P."/>
            <person name="Cantor M.N."/>
            <person name="Hua S.X."/>
        </authorList>
    </citation>
    <scope>NUCLEOTIDE SEQUENCE [LARGE SCALE GENOMIC DNA]</scope>
    <source>
        <strain evidence="2 3">F 1598</strain>
    </source>
</reference>
<feature type="region of interest" description="Disordered" evidence="1">
    <location>
        <begin position="136"/>
        <end position="197"/>
    </location>
</feature>
<dbReference type="HOGENOM" id="CLU_1384623_0_0_1"/>
<dbReference type="InParanoid" id="A0A0C3C009"/>
<feature type="compositionally biased region" description="Polar residues" evidence="1">
    <location>
        <begin position="136"/>
        <end position="188"/>
    </location>
</feature>
<gene>
    <name evidence="2" type="ORF">PILCRDRAFT_446946</name>
</gene>
<proteinExistence type="predicted"/>
<evidence type="ECO:0000313" key="3">
    <source>
        <dbReference type="Proteomes" id="UP000054166"/>
    </source>
</evidence>
<reference evidence="3" key="2">
    <citation type="submission" date="2015-01" db="EMBL/GenBank/DDBJ databases">
        <title>Evolutionary Origins and Diversification of the Mycorrhizal Mutualists.</title>
        <authorList>
            <consortium name="DOE Joint Genome Institute"/>
            <consortium name="Mycorrhizal Genomics Consortium"/>
            <person name="Kohler A."/>
            <person name="Kuo A."/>
            <person name="Nagy L.G."/>
            <person name="Floudas D."/>
            <person name="Copeland A."/>
            <person name="Barry K.W."/>
            <person name="Cichocki N."/>
            <person name="Veneault-Fourrey C."/>
            <person name="LaButti K."/>
            <person name="Lindquist E.A."/>
            <person name="Lipzen A."/>
            <person name="Lundell T."/>
            <person name="Morin E."/>
            <person name="Murat C."/>
            <person name="Riley R."/>
            <person name="Ohm R."/>
            <person name="Sun H."/>
            <person name="Tunlid A."/>
            <person name="Henrissat B."/>
            <person name="Grigoriev I.V."/>
            <person name="Hibbett D.S."/>
            <person name="Martin F."/>
        </authorList>
    </citation>
    <scope>NUCLEOTIDE SEQUENCE [LARGE SCALE GENOMIC DNA]</scope>
    <source>
        <strain evidence="3">F 1598</strain>
    </source>
</reference>
<protein>
    <submittedName>
        <fullName evidence="2">Uncharacterized protein</fullName>
    </submittedName>
</protein>